<proteinExistence type="predicted"/>
<reference evidence="2" key="2">
    <citation type="submission" date="2022-01" db="EMBL/GenBank/DDBJ databases">
        <authorList>
            <person name="Yamashiro T."/>
            <person name="Shiraishi A."/>
            <person name="Satake H."/>
            <person name="Nakayama K."/>
        </authorList>
    </citation>
    <scope>NUCLEOTIDE SEQUENCE</scope>
</reference>
<accession>A0ABQ5H3I7</accession>
<name>A0ABQ5H3I7_9ASTR</name>
<evidence type="ECO:0000313" key="3">
    <source>
        <dbReference type="Proteomes" id="UP001151760"/>
    </source>
</evidence>
<sequence length="145" mass="16318">MENTKHRSIPMQEKLKLSKSQGDLSPAELKRMQNVPYASAMGSIMYAVRCTRLDVAFAQNITSQFQQNPEAEYIAAFDASKDVVWIRKFIYGLNVVPTIKKPIEMYCDNTGAIAIAKESGITKGARHFHANFTIFVRLLNTVMLS</sequence>
<dbReference type="EMBL" id="BQNB010019163">
    <property type="protein sequence ID" value="GJT82393.1"/>
    <property type="molecule type" value="Genomic_DNA"/>
</dbReference>
<reference evidence="2" key="1">
    <citation type="journal article" date="2022" name="Int. J. Mol. Sci.">
        <title>Draft Genome of Tanacetum Coccineum: Genomic Comparison of Closely Related Tanacetum-Family Plants.</title>
        <authorList>
            <person name="Yamashiro T."/>
            <person name="Shiraishi A."/>
            <person name="Nakayama K."/>
            <person name="Satake H."/>
        </authorList>
    </citation>
    <scope>NUCLEOTIDE SEQUENCE</scope>
</reference>
<comment type="caution">
    <text evidence="2">The sequence shown here is derived from an EMBL/GenBank/DDBJ whole genome shotgun (WGS) entry which is preliminary data.</text>
</comment>
<organism evidence="2 3">
    <name type="scientific">Tanacetum coccineum</name>
    <dbReference type="NCBI Taxonomy" id="301880"/>
    <lineage>
        <taxon>Eukaryota</taxon>
        <taxon>Viridiplantae</taxon>
        <taxon>Streptophyta</taxon>
        <taxon>Embryophyta</taxon>
        <taxon>Tracheophyta</taxon>
        <taxon>Spermatophyta</taxon>
        <taxon>Magnoliopsida</taxon>
        <taxon>eudicotyledons</taxon>
        <taxon>Gunneridae</taxon>
        <taxon>Pentapetalae</taxon>
        <taxon>asterids</taxon>
        <taxon>campanulids</taxon>
        <taxon>Asterales</taxon>
        <taxon>Asteraceae</taxon>
        <taxon>Asteroideae</taxon>
        <taxon>Anthemideae</taxon>
        <taxon>Anthemidinae</taxon>
        <taxon>Tanacetum</taxon>
    </lineage>
</organism>
<evidence type="ECO:0000313" key="2">
    <source>
        <dbReference type="EMBL" id="GJT82393.1"/>
    </source>
</evidence>
<protein>
    <submittedName>
        <fullName evidence="2">Uncharacterized protein</fullName>
    </submittedName>
</protein>
<evidence type="ECO:0000256" key="1">
    <source>
        <dbReference type="SAM" id="MobiDB-lite"/>
    </source>
</evidence>
<dbReference type="Proteomes" id="UP001151760">
    <property type="component" value="Unassembled WGS sequence"/>
</dbReference>
<gene>
    <name evidence="2" type="ORF">Tco_1056735</name>
</gene>
<keyword evidence="3" id="KW-1185">Reference proteome</keyword>
<feature type="region of interest" description="Disordered" evidence="1">
    <location>
        <begin position="1"/>
        <end position="23"/>
    </location>
</feature>